<evidence type="ECO:0000256" key="6">
    <source>
        <dbReference type="ARBA" id="ARBA00023170"/>
    </source>
</evidence>
<accession>A0A8C9WQ76</accession>
<reference evidence="13" key="2">
    <citation type="submission" date="2025-08" db="UniProtKB">
        <authorList>
            <consortium name="Ensembl"/>
        </authorList>
    </citation>
    <scope>IDENTIFICATION</scope>
</reference>
<dbReference type="PANTHER" id="PTHR24232:SF91">
    <property type="entry name" value="TRANSMEMBRANE PROTEIN LOC653160"/>
    <property type="match status" value="1"/>
</dbReference>
<dbReference type="SUPFAM" id="SSF81321">
    <property type="entry name" value="Family A G protein-coupled receptor-like"/>
    <property type="match status" value="1"/>
</dbReference>
<evidence type="ECO:0000256" key="11">
    <source>
        <dbReference type="SAM" id="Phobius"/>
    </source>
</evidence>
<evidence type="ECO:0000256" key="7">
    <source>
        <dbReference type="ARBA" id="ARBA00023180"/>
    </source>
</evidence>
<keyword evidence="6 9" id="KW-0675">Receptor</keyword>
<dbReference type="InterPro" id="IPR017452">
    <property type="entry name" value="GPCR_Rhodpsn_7TM"/>
</dbReference>
<keyword evidence="8 9" id="KW-0807">Transducer</keyword>
<name>A0A8C9WQ76_SCLFO</name>
<reference evidence="13 14" key="1">
    <citation type="submission" date="2019-04" db="EMBL/GenBank/DDBJ databases">
        <authorList>
            <consortium name="Wellcome Sanger Institute Data Sharing"/>
        </authorList>
    </citation>
    <scope>NUCLEOTIDE SEQUENCE [LARGE SCALE GENOMIC DNA]</scope>
</reference>
<keyword evidence="3 11" id="KW-1133">Transmembrane helix</keyword>
<protein>
    <recommendedName>
        <fullName evidence="12">G-protein coupled receptors family 1 profile domain-containing protein</fullName>
    </recommendedName>
</protein>
<dbReference type="GeneTree" id="ENSGT01150000286937"/>
<dbReference type="PRINTS" id="PR00237">
    <property type="entry name" value="GPCRRHODOPSN"/>
</dbReference>
<dbReference type="OrthoDB" id="5985406at2759"/>
<reference evidence="13" key="3">
    <citation type="submission" date="2025-09" db="UniProtKB">
        <authorList>
            <consortium name="Ensembl"/>
        </authorList>
    </citation>
    <scope>IDENTIFICATION</scope>
</reference>
<dbReference type="GO" id="GO:0004930">
    <property type="term" value="F:G protein-coupled receptor activity"/>
    <property type="evidence" value="ECO:0007669"/>
    <property type="project" value="UniProtKB-KW"/>
</dbReference>
<dbReference type="Ensembl" id="ENSSFOT00015053347.1">
    <property type="protein sequence ID" value="ENSSFOP00015078379.1"/>
    <property type="gene ID" value="ENSSFOG00015028952.1"/>
</dbReference>
<comment type="similarity">
    <text evidence="9">Belongs to the G-protein coupled receptor 1 family.</text>
</comment>
<feature type="region of interest" description="Disordered" evidence="10">
    <location>
        <begin position="336"/>
        <end position="378"/>
    </location>
</feature>
<dbReference type="PANTHER" id="PTHR24232">
    <property type="entry name" value="G-PROTEIN COUPLED RECEPTOR"/>
    <property type="match status" value="1"/>
</dbReference>
<keyword evidence="4 9" id="KW-0297">G-protein coupled receptor</keyword>
<evidence type="ECO:0000256" key="5">
    <source>
        <dbReference type="ARBA" id="ARBA00023136"/>
    </source>
</evidence>
<dbReference type="PRINTS" id="PR01157">
    <property type="entry name" value="P2YPURNOCPTR"/>
</dbReference>
<dbReference type="GO" id="GO:0035025">
    <property type="term" value="P:positive regulation of Rho protein signal transduction"/>
    <property type="evidence" value="ECO:0007669"/>
    <property type="project" value="TreeGrafter"/>
</dbReference>
<evidence type="ECO:0000259" key="12">
    <source>
        <dbReference type="PROSITE" id="PS50262"/>
    </source>
</evidence>
<dbReference type="InterPro" id="IPR000276">
    <property type="entry name" value="GPCR_Rhodpsn"/>
</dbReference>
<comment type="subcellular location">
    <subcellularLocation>
        <location evidence="1">Membrane</location>
        <topology evidence="1">Multi-pass membrane protein</topology>
    </subcellularLocation>
</comment>
<sequence>MNKRDGLIQSLLFLSRQSKMRQNSTLSAAAPAPSATASPAGPAHCDVSSWTASVLMPAVYSLVFCVGLPANALALLVLCRKGGRLKAAMKVYLLNLAVADGLFCLTLPLWVPYYSLGAHWPFLDVPCRLAGSLYYVSTYCSVCFMTLISVNRYRTLTATRHLLPMLRRKGAASVSALTWFAWLACAVPSLSAPQLRLDSGLARCFQDVEPRMALAACGFSAVSFLTVFFCYVSILASLGVRPPRQGLHRRRAKAVVLGMLLVFLGCVLPYHGTLLLWALQRSEPRCPSPAHHITTALLSASSAVNPLVYCFSLPQFRSALRAVPLLQGMLGGHSLPPPPANLLQKSKGSSRREGITARANAERQGHGSSEEERTGFVW</sequence>
<dbReference type="PROSITE" id="PS00237">
    <property type="entry name" value="G_PROTEIN_RECEP_F1_1"/>
    <property type="match status" value="1"/>
</dbReference>
<feature type="transmembrane region" description="Helical" evidence="11">
    <location>
        <begin position="133"/>
        <end position="150"/>
    </location>
</feature>
<evidence type="ECO:0000256" key="10">
    <source>
        <dbReference type="SAM" id="MobiDB-lite"/>
    </source>
</evidence>
<proteinExistence type="inferred from homology"/>
<evidence type="ECO:0000256" key="8">
    <source>
        <dbReference type="ARBA" id="ARBA00023224"/>
    </source>
</evidence>
<evidence type="ECO:0000256" key="4">
    <source>
        <dbReference type="ARBA" id="ARBA00023040"/>
    </source>
</evidence>
<feature type="transmembrane region" description="Helical" evidence="11">
    <location>
        <begin position="55"/>
        <end position="79"/>
    </location>
</feature>
<dbReference type="Gene3D" id="1.20.1070.10">
    <property type="entry name" value="Rhodopsin 7-helix transmembrane proteins"/>
    <property type="match status" value="1"/>
</dbReference>
<dbReference type="GO" id="GO:0007200">
    <property type="term" value="P:phospholipase C-activating G protein-coupled receptor signaling pathway"/>
    <property type="evidence" value="ECO:0007669"/>
    <property type="project" value="TreeGrafter"/>
</dbReference>
<keyword evidence="2 9" id="KW-0812">Transmembrane</keyword>
<dbReference type="PROSITE" id="PS50262">
    <property type="entry name" value="G_PROTEIN_RECEP_F1_2"/>
    <property type="match status" value="1"/>
</dbReference>
<evidence type="ECO:0000313" key="14">
    <source>
        <dbReference type="Proteomes" id="UP000694397"/>
    </source>
</evidence>
<evidence type="ECO:0000256" key="1">
    <source>
        <dbReference type="ARBA" id="ARBA00004141"/>
    </source>
</evidence>
<dbReference type="AlphaFoldDB" id="A0A8C9WQ76"/>
<feature type="transmembrane region" description="Helical" evidence="11">
    <location>
        <begin position="171"/>
        <end position="192"/>
    </location>
</feature>
<keyword evidence="14" id="KW-1185">Reference proteome</keyword>
<feature type="transmembrane region" description="Helical" evidence="11">
    <location>
        <begin position="212"/>
        <end position="234"/>
    </location>
</feature>
<evidence type="ECO:0000256" key="3">
    <source>
        <dbReference type="ARBA" id="ARBA00022989"/>
    </source>
</evidence>
<organism evidence="13 14">
    <name type="scientific">Scleropages formosus</name>
    <name type="common">Asian bonytongue</name>
    <name type="synonym">Osteoglossum formosum</name>
    <dbReference type="NCBI Taxonomy" id="113540"/>
    <lineage>
        <taxon>Eukaryota</taxon>
        <taxon>Metazoa</taxon>
        <taxon>Chordata</taxon>
        <taxon>Craniata</taxon>
        <taxon>Vertebrata</taxon>
        <taxon>Euteleostomi</taxon>
        <taxon>Actinopterygii</taxon>
        <taxon>Neopterygii</taxon>
        <taxon>Teleostei</taxon>
        <taxon>Osteoglossocephala</taxon>
        <taxon>Osteoglossomorpha</taxon>
        <taxon>Osteoglossiformes</taxon>
        <taxon>Osteoglossidae</taxon>
        <taxon>Scleropages</taxon>
    </lineage>
</organism>
<dbReference type="Pfam" id="PF00001">
    <property type="entry name" value="7tm_1"/>
    <property type="match status" value="1"/>
</dbReference>
<evidence type="ECO:0000313" key="13">
    <source>
        <dbReference type="Ensembl" id="ENSSFOP00015078379.1"/>
    </source>
</evidence>
<evidence type="ECO:0000256" key="2">
    <source>
        <dbReference type="ARBA" id="ARBA00022692"/>
    </source>
</evidence>
<keyword evidence="7" id="KW-0325">Glycoprotein</keyword>
<dbReference type="Proteomes" id="UP000694397">
    <property type="component" value="Chromosome 15"/>
</dbReference>
<feature type="domain" description="G-protein coupled receptors family 1 profile" evidence="12">
    <location>
        <begin position="70"/>
        <end position="309"/>
    </location>
</feature>
<feature type="transmembrane region" description="Helical" evidence="11">
    <location>
        <begin position="91"/>
        <end position="113"/>
    </location>
</feature>
<feature type="compositionally biased region" description="Basic and acidic residues" evidence="10">
    <location>
        <begin position="350"/>
        <end position="378"/>
    </location>
</feature>
<feature type="transmembrane region" description="Helical" evidence="11">
    <location>
        <begin position="255"/>
        <end position="279"/>
    </location>
</feature>
<keyword evidence="5 11" id="KW-0472">Membrane</keyword>
<evidence type="ECO:0000256" key="9">
    <source>
        <dbReference type="RuleBase" id="RU000688"/>
    </source>
</evidence>
<dbReference type="GO" id="GO:0005886">
    <property type="term" value="C:plasma membrane"/>
    <property type="evidence" value="ECO:0007669"/>
    <property type="project" value="TreeGrafter"/>
</dbReference>
<dbReference type="CDD" id="cd14982">
    <property type="entry name" value="7tmA_purinoceptor-like"/>
    <property type="match status" value="1"/>
</dbReference>